<gene>
    <name evidence="2" type="ORF">OFUS_LOCUS22875</name>
</gene>
<reference evidence="2" key="1">
    <citation type="submission" date="2022-03" db="EMBL/GenBank/DDBJ databases">
        <authorList>
            <person name="Martin C."/>
        </authorList>
    </citation>
    <scope>NUCLEOTIDE SEQUENCE</scope>
</reference>
<evidence type="ECO:0000313" key="2">
    <source>
        <dbReference type="EMBL" id="CAH1798784.1"/>
    </source>
</evidence>
<feature type="compositionally biased region" description="Polar residues" evidence="1">
    <location>
        <begin position="199"/>
        <end position="225"/>
    </location>
</feature>
<keyword evidence="3" id="KW-1185">Reference proteome</keyword>
<evidence type="ECO:0000256" key="1">
    <source>
        <dbReference type="SAM" id="MobiDB-lite"/>
    </source>
</evidence>
<name>A0A8J1TEM3_OWEFU</name>
<feature type="compositionally biased region" description="Polar residues" evidence="1">
    <location>
        <begin position="260"/>
        <end position="270"/>
    </location>
</feature>
<feature type="compositionally biased region" description="Basic and acidic residues" evidence="1">
    <location>
        <begin position="183"/>
        <end position="198"/>
    </location>
</feature>
<dbReference type="Proteomes" id="UP000749559">
    <property type="component" value="Unassembled WGS sequence"/>
</dbReference>
<feature type="compositionally biased region" description="Polar residues" evidence="1">
    <location>
        <begin position="152"/>
        <end position="178"/>
    </location>
</feature>
<sequence>MPQVKGQAVWDTNLNSTGAEDDAQIDESNVKIENMKIDKRLRIRFGEIQMMKMRSLADIDFYMKDIKKEAEQLLKMKRIIEQNHVERAIESRRRALTSLDHVDMMALKIVADDNSPRSTENDGLNTSNPQSKVRFDGAIEESSDYDKDKNVYANNEINASSGRVSAPPNISNRRQSIMATPISERRPSTVFYSDDRRQSTAPSNTQVRPKTAANSQRGDNTNSGRPKTAMSMMSGGGRPSRARSRTRMTSGARSRRELGTSETEPSTPGRSFQELKGLTNVDKLSQNDPSNARSRMMRQRRIEDDRKHGELQNKIKQFYQDIKVYKLGYCVSKLEKLCTENEENPNDSNE</sequence>
<proteinExistence type="predicted"/>
<protein>
    <submittedName>
        <fullName evidence="2">Uncharacterized protein</fullName>
    </submittedName>
</protein>
<feature type="compositionally biased region" description="Polar residues" evidence="1">
    <location>
        <begin position="282"/>
        <end position="293"/>
    </location>
</feature>
<feature type="region of interest" description="Disordered" evidence="1">
    <location>
        <begin position="111"/>
        <end position="312"/>
    </location>
</feature>
<dbReference type="EMBL" id="CAIIXF020000011">
    <property type="protein sequence ID" value="CAH1798784.1"/>
    <property type="molecule type" value="Genomic_DNA"/>
</dbReference>
<comment type="caution">
    <text evidence="2">The sequence shown here is derived from an EMBL/GenBank/DDBJ whole genome shotgun (WGS) entry which is preliminary data.</text>
</comment>
<accession>A0A8J1TEM3</accession>
<dbReference type="AlphaFoldDB" id="A0A8J1TEM3"/>
<feature type="compositionally biased region" description="Polar residues" evidence="1">
    <location>
        <begin position="116"/>
        <end position="131"/>
    </location>
</feature>
<feature type="compositionally biased region" description="Basic and acidic residues" evidence="1">
    <location>
        <begin position="300"/>
        <end position="312"/>
    </location>
</feature>
<organism evidence="2 3">
    <name type="scientific">Owenia fusiformis</name>
    <name type="common">Polychaete worm</name>
    <dbReference type="NCBI Taxonomy" id="6347"/>
    <lineage>
        <taxon>Eukaryota</taxon>
        <taxon>Metazoa</taxon>
        <taxon>Spiralia</taxon>
        <taxon>Lophotrochozoa</taxon>
        <taxon>Annelida</taxon>
        <taxon>Polychaeta</taxon>
        <taxon>Sedentaria</taxon>
        <taxon>Canalipalpata</taxon>
        <taxon>Sabellida</taxon>
        <taxon>Oweniida</taxon>
        <taxon>Oweniidae</taxon>
        <taxon>Owenia</taxon>
    </lineage>
</organism>
<evidence type="ECO:0000313" key="3">
    <source>
        <dbReference type="Proteomes" id="UP000749559"/>
    </source>
</evidence>